<dbReference type="SUPFAM" id="SSF52402">
    <property type="entry name" value="Adenine nucleotide alpha hydrolases-like"/>
    <property type="match status" value="1"/>
</dbReference>
<name>A0A0C6FZB0_9HYPH</name>
<proteinExistence type="predicted"/>
<organism evidence="2 3">
    <name type="scientific">Methylobacterium aquaticum</name>
    <dbReference type="NCBI Taxonomy" id="270351"/>
    <lineage>
        <taxon>Bacteria</taxon>
        <taxon>Pseudomonadati</taxon>
        <taxon>Pseudomonadota</taxon>
        <taxon>Alphaproteobacteria</taxon>
        <taxon>Hyphomicrobiales</taxon>
        <taxon>Methylobacteriaceae</taxon>
        <taxon>Methylobacterium</taxon>
    </lineage>
</organism>
<dbReference type="Pfam" id="PF00582">
    <property type="entry name" value="Usp"/>
    <property type="match status" value="1"/>
</dbReference>
<accession>A0A0C6FZB0</accession>
<dbReference type="InterPro" id="IPR006016">
    <property type="entry name" value="UspA"/>
</dbReference>
<keyword evidence="2" id="KW-0614">Plasmid</keyword>
<evidence type="ECO:0000259" key="1">
    <source>
        <dbReference type="Pfam" id="PF00582"/>
    </source>
</evidence>
<dbReference type="AlphaFoldDB" id="A0A0C6FZB0"/>
<geneLocation type="plasmid" evidence="3">
    <name>pMaq22A_1p DNA</name>
</geneLocation>
<dbReference type="RefSeq" id="WP_060849938.1">
    <property type="nucleotide sequence ID" value="NZ_AP014705.1"/>
</dbReference>
<gene>
    <name evidence="2" type="primary">uspA</name>
    <name evidence="2" type="ORF">Maq22A_1p32095</name>
</gene>
<evidence type="ECO:0000313" key="3">
    <source>
        <dbReference type="Proteomes" id="UP000061432"/>
    </source>
</evidence>
<reference evidence="3" key="2">
    <citation type="submission" date="2015-01" db="EMBL/GenBank/DDBJ databases">
        <title>Complete genome sequence of Methylobacterium aquaticum strain 22A.</title>
        <authorList>
            <person name="Tani A."/>
            <person name="Ogura Y."/>
            <person name="Hayashi T."/>
        </authorList>
    </citation>
    <scope>NUCLEOTIDE SEQUENCE [LARGE SCALE GENOMIC DNA]</scope>
    <source>
        <strain evidence="3">MA-22A</strain>
        <plasmid evidence="3">Plasmid pMaq22A_1p DNA</plasmid>
    </source>
</reference>
<dbReference type="Gene3D" id="3.40.50.12370">
    <property type="match status" value="1"/>
</dbReference>
<protein>
    <submittedName>
        <fullName evidence="2">Universal stress protein UspA</fullName>
    </submittedName>
</protein>
<dbReference type="CDD" id="cd00293">
    <property type="entry name" value="USP-like"/>
    <property type="match status" value="1"/>
</dbReference>
<sequence length="167" mass="17595">MVEIKRRQSFEAGHRLKFMVLVDETPECDRAVHFAVRRAARLGARVVMLAVAEPPETMEWLGVGDAMRAEAEAETRARLEVLAASARQAAGVDPELVVRTGERADAILRQIEADEDIAFLVLGAAAGTDGPGPLVTSIAGRSAGSFPVPVVIVPGALSEAEITALAG</sequence>
<dbReference type="PATRIC" id="fig|270351.10.peg.5730"/>
<dbReference type="Proteomes" id="UP000061432">
    <property type="component" value="Plasmid pMaq22A_1p"/>
</dbReference>
<evidence type="ECO:0000313" key="2">
    <source>
        <dbReference type="EMBL" id="BAQ48740.1"/>
    </source>
</evidence>
<dbReference type="EMBL" id="AP014705">
    <property type="protein sequence ID" value="BAQ48740.1"/>
    <property type="molecule type" value="Genomic_DNA"/>
</dbReference>
<dbReference type="KEGG" id="maqu:Maq22A_1p32095"/>
<feature type="domain" description="UspA" evidence="1">
    <location>
        <begin position="17"/>
        <end position="154"/>
    </location>
</feature>
<dbReference type="OrthoDB" id="9813682at2"/>
<reference evidence="2 3" key="1">
    <citation type="journal article" date="2015" name="Genome Announc.">
        <title>Complete Genome Sequence of Methylobacterium aquaticum Strain 22A, Isolated from Racomitrium japonicum Moss.</title>
        <authorList>
            <person name="Tani A."/>
            <person name="Ogura Y."/>
            <person name="Hayashi T."/>
            <person name="Kimbara K."/>
        </authorList>
    </citation>
    <scope>NUCLEOTIDE SEQUENCE [LARGE SCALE GENOMIC DNA]</scope>
    <source>
        <strain evidence="2 3">MA-22A</strain>
        <plasmid evidence="3">Plasmid pMaq22A_1p DNA</plasmid>
    </source>
</reference>